<feature type="region of interest" description="Disordered" evidence="1">
    <location>
        <begin position="69"/>
        <end position="120"/>
    </location>
</feature>
<feature type="compositionally biased region" description="Polar residues" evidence="1">
    <location>
        <begin position="72"/>
        <end position="94"/>
    </location>
</feature>
<organism evidence="2 3">
    <name type="scientific">Lactarius akahatsu</name>
    <dbReference type="NCBI Taxonomy" id="416441"/>
    <lineage>
        <taxon>Eukaryota</taxon>
        <taxon>Fungi</taxon>
        <taxon>Dikarya</taxon>
        <taxon>Basidiomycota</taxon>
        <taxon>Agaricomycotina</taxon>
        <taxon>Agaricomycetes</taxon>
        <taxon>Russulales</taxon>
        <taxon>Russulaceae</taxon>
        <taxon>Lactarius</taxon>
    </lineage>
</organism>
<reference evidence="2" key="1">
    <citation type="submission" date="2022-01" db="EMBL/GenBank/DDBJ databases">
        <title>Comparative genomics reveals a dynamic genome evolution in the ectomycorrhizal milk-cap (Lactarius) mushrooms.</title>
        <authorList>
            <consortium name="DOE Joint Genome Institute"/>
            <person name="Lebreton A."/>
            <person name="Tang N."/>
            <person name="Kuo A."/>
            <person name="LaButti K."/>
            <person name="Drula E."/>
            <person name="Barry K."/>
            <person name="Clum A."/>
            <person name="Lipzen A."/>
            <person name="Mousain D."/>
            <person name="Ng V."/>
            <person name="Wang R."/>
            <person name="Wang X."/>
            <person name="Dai Y."/>
            <person name="Henrissat B."/>
            <person name="Grigoriev I.V."/>
            <person name="Guerin-Laguette A."/>
            <person name="Yu F."/>
            <person name="Martin F.M."/>
        </authorList>
    </citation>
    <scope>NUCLEOTIDE SEQUENCE</scope>
    <source>
        <strain evidence="2">QP</strain>
    </source>
</reference>
<comment type="caution">
    <text evidence="2">The sequence shown here is derived from an EMBL/GenBank/DDBJ whole genome shotgun (WGS) entry which is preliminary data.</text>
</comment>
<dbReference type="Proteomes" id="UP001201163">
    <property type="component" value="Unassembled WGS sequence"/>
</dbReference>
<gene>
    <name evidence="2" type="ORF">EDB92DRAFT_788291</name>
</gene>
<evidence type="ECO:0000313" key="3">
    <source>
        <dbReference type="Proteomes" id="UP001201163"/>
    </source>
</evidence>
<sequence length="268" mass="29210">MGTTAIDLWSCQISKEQHRAANDYLSGPLPESPHYGSTSFGVMVPNSLLPFERLGSAYIEALLGTGDPAPTPSASLTQDYHPSPASTTFQTDAHQPSPPSSWPSQINGTTTSATTTPGDPKQCPACQAHFNRKQDCEPAHSNSLPALDTLSVPELHLARQPCQTIIQDSLGKRPRVPRPPHSWTGAIRDIQPTRVRKPDQSRHHPFGCGGSRHRTSSCKGSSTRKDEHVNRSMGVDIQTASAMIQNARILHYSFSGLSNRQILFRICD</sequence>
<keyword evidence="3" id="KW-1185">Reference proteome</keyword>
<dbReference type="AlphaFoldDB" id="A0AAD4LI40"/>
<evidence type="ECO:0000256" key="1">
    <source>
        <dbReference type="SAM" id="MobiDB-lite"/>
    </source>
</evidence>
<name>A0AAD4LI40_9AGAM</name>
<proteinExistence type="predicted"/>
<protein>
    <submittedName>
        <fullName evidence="2">Uncharacterized protein</fullName>
    </submittedName>
</protein>
<accession>A0AAD4LI40</accession>
<dbReference type="EMBL" id="JAKELL010000031">
    <property type="protein sequence ID" value="KAH8990322.1"/>
    <property type="molecule type" value="Genomic_DNA"/>
</dbReference>
<evidence type="ECO:0000313" key="2">
    <source>
        <dbReference type="EMBL" id="KAH8990322.1"/>
    </source>
</evidence>
<feature type="region of interest" description="Disordered" evidence="1">
    <location>
        <begin position="194"/>
        <end position="227"/>
    </location>
</feature>